<dbReference type="OrthoDB" id="5946061at2759"/>
<protein>
    <submittedName>
        <fullName evidence="1">Uncharacterized protein</fullName>
    </submittedName>
</protein>
<dbReference type="AlphaFoldDB" id="A0A2T7Q0W5"/>
<sequence length="66" mass="7714">MLAVTGLLYSIKTFKTRRERPIEKILRKKSYDRFKDPQEDLEDCIVNPTDSISVMNVADQIEILEV</sequence>
<gene>
    <name evidence="1" type="ORF">C0Q70_01940</name>
</gene>
<reference evidence="1 2" key="1">
    <citation type="submission" date="2018-04" db="EMBL/GenBank/DDBJ databases">
        <title>The genome of golden apple snail Pomacea canaliculata provides insight into stress tolerance and invasive adaptation.</title>
        <authorList>
            <person name="Liu C."/>
            <person name="Liu B."/>
            <person name="Ren Y."/>
            <person name="Zhang Y."/>
            <person name="Wang H."/>
            <person name="Li S."/>
            <person name="Jiang F."/>
            <person name="Yin L."/>
            <person name="Zhang G."/>
            <person name="Qian W."/>
            <person name="Fan W."/>
        </authorList>
    </citation>
    <scope>NUCLEOTIDE SEQUENCE [LARGE SCALE GENOMIC DNA]</scope>
    <source>
        <strain evidence="1">SZHN2017</strain>
        <tissue evidence="1">Muscle</tissue>
    </source>
</reference>
<evidence type="ECO:0000313" key="1">
    <source>
        <dbReference type="EMBL" id="PVD39311.1"/>
    </source>
</evidence>
<keyword evidence="2" id="KW-1185">Reference proteome</keyword>
<dbReference type="Proteomes" id="UP000245119">
    <property type="component" value="Linkage Group LG1"/>
</dbReference>
<proteinExistence type="predicted"/>
<organism evidence="1 2">
    <name type="scientific">Pomacea canaliculata</name>
    <name type="common">Golden apple snail</name>
    <dbReference type="NCBI Taxonomy" id="400727"/>
    <lineage>
        <taxon>Eukaryota</taxon>
        <taxon>Metazoa</taxon>
        <taxon>Spiralia</taxon>
        <taxon>Lophotrochozoa</taxon>
        <taxon>Mollusca</taxon>
        <taxon>Gastropoda</taxon>
        <taxon>Caenogastropoda</taxon>
        <taxon>Architaenioglossa</taxon>
        <taxon>Ampullarioidea</taxon>
        <taxon>Ampullariidae</taxon>
        <taxon>Pomacea</taxon>
    </lineage>
</organism>
<comment type="caution">
    <text evidence="1">The sequence shown here is derived from an EMBL/GenBank/DDBJ whole genome shotgun (WGS) entry which is preliminary data.</text>
</comment>
<evidence type="ECO:0000313" key="2">
    <source>
        <dbReference type="Proteomes" id="UP000245119"/>
    </source>
</evidence>
<dbReference type="EMBL" id="PZQS01000001">
    <property type="protein sequence ID" value="PVD39311.1"/>
    <property type="molecule type" value="Genomic_DNA"/>
</dbReference>
<accession>A0A2T7Q0W5</accession>
<name>A0A2T7Q0W5_POMCA</name>